<dbReference type="HOGENOM" id="CLU_2291592_0_0_1"/>
<feature type="chain" id="PRO_5004548802" evidence="2">
    <location>
        <begin position="20"/>
        <end position="113"/>
    </location>
</feature>
<keyword evidence="4" id="KW-1185">Reference proteome</keyword>
<feature type="signal peptide" evidence="2">
    <location>
        <begin position="1"/>
        <end position="19"/>
    </location>
</feature>
<sequence>MHFNKAISVLLTIASTATAVVLPGRGNGSPALVVRENAAAATPTAPVKLPPSSAKKPGKFGGNSIWAKKKVTLDFDKNGAKMDAKNPDSNTVLAELKPTKAGTPGKPPASTSA</sequence>
<reference evidence="3 4" key="1">
    <citation type="journal article" date="2013" name="PLoS Genet.">
        <title>Genomic mechanisms accounting for the adaptation to parasitism in nematode-trapping fungi.</title>
        <authorList>
            <person name="Meerupati T."/>
            <person name="Andersson K.M."/>
            <person name="Friman E."/>
            <person name="Kumar D."/>
            <person name="Tunlid A."/>
            <person name="Ahren D."/>
        </authorList>
    </citation>
    <scope>NUCLEOTIDE SEQUENCE [LARGE SCALE GENOMIC DNA]</scope>
    <source>
        <strain evidence="3 4">CBS 200.50</strain>
    </source>
</reference>
<evidence type="ECO:0000313" key="4">
    <source>
        <dbReference type="Proteomes" id="UP000015100"/>
    </source>
</evidence>
<evidence type="ECO:0000256" key="2">
    <source>
        <dbReference type="SAM" id="SignalP"/>
    </source>
</evidence>
<organism evidence="3 4">
    <name type="scientific">Dactylellina haptotyla (strain CBS 200.50)</name>
    <name type="common">Nematode-trapping fungus</name>
    <name type="synonym">Monacrosporium haptotylum</name>
    <dbReference type="NCBI Taxonomy" id="1284197"/>
    <lineage>
        <taxon>Eukaryota</taxon>
        <taxon>Fungi</taxon>
        <taxon>Dikarya</taxon>
        <taxon>Ascomycota</taxon>
        <taxon>Pezizomycotina</taxon>
        <taxon>Orbiliomycetes</taxon>
        <taxon>Orbiliales</taxon>
        <taxon>Orbiliaceae</taxon>
        <taxon>Dactylellina</taxon>
    </lineage>
</organism>
<proteinExistence type="predicted"/>
<dbReference type="Proteomes" id="UP000015100">
    <property type="component" value="Unassembled WGS sequence"/>
</dbReference>
<evidence type="ECO:0000313" key="3">
    <source>
        <dbReference type="EMBL" id="EPS41852.1"/>
    </source>
</evidence>
<accession>S8C2J8</accession>
<protein>
    <submittedName>
        <fullName evidence="3">Uncharacterized protein</fullName>
    </submittedName>
</protein>
<dbReference type="AlphaFoldDB" id="S8C2J8"/>
<reference evidence="4" key="2">
    <citation type="submission" date="2013-04" db="EMBL/GenBank/DDBJ databases">
        <title>Genomic mechanisms accounting for the adaptation to parasitism in nematode-trapping fungi.</title>
        <authorList>
            <person name="Ahren D.G."/>
        </authorList>
    </citation>
    <scope>NUCLEOTIDE SEQUENCE [LARGE SCALE GENOMIC DNA]</scope>
    <source>
        <strain evidence="4">CBS 200.50</strain>
    </source>
</reference>
<dbReference type="EMBL" id="AQGS01000147">
    <property type="protein sequence ID" value="EPS41852.1"/>
    <property type="molecule type" value="Genomic_DNA"/>
</dbReference>
<name>S8C2J8_DACHA</name>
<keyword evidence="2" id="KW-0732">Signal</keyword>
<evidence type="ECO:0000256" key="1">
    <source>
        <dbReference type="SAM" id="MobiDB-lite"/>
    </source>
</evidence>
<gene>
    <name evidence="3" type="ORF">H072_4228</name>
</gene>
<comment type="caution">
    <text evidence="3">The sequence shown here is derived from an EMBL/GenBank/DDBJ whole genome shotgun (WGS) entry which is preliminary data.</text>
</comment>
<feature type="region of interest" description="Disordered" evidence="1">
    <location>
        <begin position="78"/>
        <end position="113"/>
    </location>
</feature>